<reference evidence="4" key="1">
    <citation type="journal article" date="2022" name="Int. J. Mol. Sci.">
        <title>Draft Genome of Tanacetum Coccineum: Genomic Comparison of Closely Related Tanacetum-Family Plants.</title>
        <authorList>
            <person name="Yamashiro T."/>
            <person name="Shiraishi A."/>
            <person name="Nakayama K."/>
            <person name="Satake H."/>
        </authorList>
    </citation>
    <scope>NUCLEOTIDE SEQUENCE</scope>
</reference>
<dbReference type="SUPFAM" id="SSF56300">
    <property type="entry name" value="Metallo-dependent phosphatases"/>
    <property type="match status" value="1"/>
</dbReference>
<comment type="caution">
    <text evidence="4">The sequence shown here is derived from an EMBL/GenBank/DDBJ whole genome shotgun (WGS) entry which is preliminary data.</text>
</comment>
<dbReference type="InterPro" id="IPR043502">
    <property type="entry name" value="DNA/RNA_pol_sf"/>
</dbReference>
<dbReference type="Pfam" id="PF25597">
    <property type="entry name" value="SH3_retrovirus"/>
    <property type="match status" value="1"/>
</dbReference>
<evidence type="ECO:0000313" key="5">
    <source>
        <dbReference type="Proteomes" id="UP001151760"/>
    </source>
</evidence>
<dbReference type="CDD" id="cd09272">
    <property type="entry name" value="RNase_HI_RT_Ty1"/>
    <property type="match status" value="1"/>
</dbReference>
<keyword evidence="5" id="KW-1185">Reference proteome</keyword>
<name>A0ABQ5GV89_9ASTR</name>
<accession>A0ABQ5GV89</accession>
<evidence type="ECO:0000256" key="1">
    <source>
        <dbReference type="RuleBase" id="RU004273"/>
    </source>
</evidence>
<organism evidence="4 5">
    <name type="scientific">Tanacetum coccineum</name>
    <dbReference type="NCBI Taxonomy" id="301880"/>
    <lineage>
        <taxon>Eukaryota</taxon>
        <taxon>Viridiplantae</taxon>
        <taxon>Streptophyta</taxon>
        <taxon>Embryophyta</taxon>
        <taxon>Tracheophyta</taxon>
        <taxon>Spermatophyta</taxon>
        <taxon>Magnoliopsida</taxon>
        <taxon>eudicotyledons</taxon>
        <taxon>Gunneridae</taxon>
        <taxon>Pentapetalae</taxon>
        <taxon>asterids</taxon>
        <taxon>campanulids</taxon>
        <taxon>Asterales</taxon>
        <taxon>Asteraceae</taxon>
        <taxon>Asteroideae</taxon>
        <taxon>Anthemideae</taxon>
        <taxon>Anthemidinae</taxon>
        <taxon>Tanacetum</taxon>
    </lineage>
</organism>
<evidence type="ECO:0000259" key="3">
    <source>
        <dbReference type="PROSITE" id="PS50994"/>
    </source>
</evidence>
<dbReference type="Proteomes" id="UP001151760">
    <property type="component" value="Unassembled WGS sequence"/>
</dbReference>
<comment type="similarity">
    <text evidence="1">Belongs to the PPP phosphatase family.</text>
</comment>
<dbReference type="InterPro" id="IPR012337">
    <property type="entry name" value="RNaseH-like_sf"/>
</dbReference>
<dbReference type="Pfam" id="PF00149">
    <property type="entry name" value="Metallophos"/>
    <property type="match status" value="1"/>
</dbReference>
<dbReference type="InterPro" id="IPR013103">
    <property type="entry name" value="RVT_2"/>
</dbReference>
<dbReference type="SUPFAM" id="SSF56672">
    <property type="entry name" value="DNA/RNA polymerases"/>
    <property type="match status" value="1"/>
</dbReference>
<dbReference type="PROSITE" id="PS00125">
    <property type="entry name" value="SER_THR_PHOSPHATASE"/>
    <property type="match status" value="1"/>
</dbReference>
<evidence type="ECO:0000256" key="2">
    <source>
        <dbReference type="SAM" id="MobiDB-lite"/>
    </source>
</evidence>
<dbReference type="EC" id="3.1.3.16" evidence="1"/>
<dbReference type="InterPro" id="IPR057670">
    <property type="entry name" value="SH3_retrovirus"/>
</dbReference>
<dbReference type="Pfam" id="PF07727">
    <property type="entry name" value="RVT_2"/>
    <property type="match status" value="1"/>
</dbReference>
<keyword evidence="1" id="KW-0378">Hydrolase</keyword>
<feature type="domain" description="Integrase catalytic" evidence="3">
    <location>
        <begin position="86"/>
        <end position="183"/>
    </location>
</feature>
<feature type="region of interest" description="Disordered" evidence="2">
    <location>
        <begin position="996"/>
        <end position="1026"/>
    </location>
</feature>
<dbReference type="InterPro" id="IPR036397">
    <property type="entry name" value="RNaseH_sf"/>
</dbReference>
<dbReference type="Gene3D" id="3.30.420.10">
    <property type="entry name" value="Ribonuclease H-like superfamily/Ribonuclease H"/>
    <property type="match status" value="1"/>
</dbReference>
<dbReference type="InterPro" id="IPR029052">
    <property type="entry name" value="Metallo-depent_PP-like"/>
</dbReference>
<dbReference type="SMART" id="SM00156">
    <property type="entry name" value="PP2Ac"/>
    <property type="match status" value="1"/>
</dbReference>
<proteinExistence type="inferred from homology"/>
<dbReference type="InterPro" id="IPR006186">
    <property type="entry name" value="Ser/Thr-sp_prot-phosphatase"/>
</dbReference>
<feature type="region of interest" description="Disordered" evidence="2">
    <location>
        <begin position="255"/>
        <end position="311"/>
    </location>
</feature>
<dbReference type="InterPro" id="IPR004843">
    <property type="entry name" value="Calcineurin-like_PHP"/>
</dbReference>
<dbReference type="PROSITE" id="PS50994">
    <property type="entry name" value="INTEGRASE"/>
    <property type="match status" value="1"/>
</dbReference>
<gene>
    <name evidence="4" type="ORF">Tco_1053657</name>
</gene>
<dbReference type="PANTHER" id="PTHR46422">
    <property type="entry name" value="SERINE/THREONINE-PROTEIN PHOSPHATASE BSL3"/>
    <property type="match status" value="1"/>
</dbReference>
<protein>
    <recommendedName>
        <fullName evidence="1">Serine/threonine-protein phosphatase</fullName>
        <ecNumber evidence="1">3.1.3.16</ecNumber>
    </recommendedName>
</protein>
<dbReference type="PRINTS" id="PR00114">
    <property type="entry name" value="STPHPHTASE"/>
</dbReference>
<dbReference type="EMBL" id="BQNB010018887">
    <property type="protein sequence ID" value="GJT79315.1"/>
    <property type="molecule type" value="Genomic_DNA"/>
</dbReference>
<dbReference type="Gene3D" id="3.60.21.10">
    <property type="match status" value="1"/>
</dbReference>
<dbReference type="PANTHER" id="PTHR46422:SF21">
    <property type="entry name" value="SERINE_THREONINE-PROTEIN PHOSPHATASE"/>
    <property type="match status" value="1"/>
</dbReference>
<dbReference type="InterPro" id="IPR001584">
    <property type="entry name" value="Integrase_cat-core"/>
</dbReference>
<comment type="catalytic activity">
    <reaction evidence="1">
        <text>O-phospho-L-threonyl-[protein] + H2O = L-threonyl-[protein] + phosphate</text>
        <dbReference type="Rhea" id="RHEA:47004"/>
        <dbReference type="Rhea" id="RHEA-COMP:11060"/>
        <dbReference type="Rhea" id="RHEA-COMP:11605"/>
        <dbReference type="ChEBI" id="CHEBI:15377"/>
        <dbReference type="ChEBI" id="CHEBI:30013"/>
        <dbReference type="ChEBI" id="CHEBI:43474"/>
        <dbReference type="ChEBI" id="CHEBI:61977"/>
        <dbReference type="EC" id="3.1.3.16"/>
    </reaction>
</comment>
<dbReference type="SUPFAM" id="SSF53098">
    <property type="entry name" value="Ribonuclease H-like"/>
    <property type="match status" value="1"/>
</dbReference>
<feature type="compositionally biased region" description="Basic and acidic residues" evidence="2">
    <location>
        <begin position="1014"/>
        <end position="1026"/>
    </location>
</feature>
<reference evidence="4" key="2">
    <citation type="submission" date="2022-01" db="EMBL/GenBank/DDBJ databases">
        <authorList>
            <person name="Yamashiro T."/>
            <person name="Shiraishi A."/>
            <person name="Satake H."/>
            <person name="Nakayama K."/>
        </authorList>
    </citation>
    <scope>NUCLEOTIDE SEQUENCE</scope>
</reference>
<evidence type="ECO:0000313" key="4">
    <source>
        <dbReference type="EMBL" id="GJT79315.1"/>
    </source>
</evidence>
<sequence>MEALLCSLKMALHRDAEYVALKTGETGSSSIAIKASASSKSRKSLSSKGVSVGDEVETIGLFKHEAFGKFKEWKQLVENQTGRTVKKLRTDNGLEFCNQEFEQLCIESGIARHLTVVGTPQQNRVAERMNKTLMDKVRCLFIQSGLPKTFWAEATCTAAYLINRSPSRAIKKKTPMEMWSGHPSDYGMLRIFGCVAYPHDKQGKLEPRAIKCVLLGYPEGVKGYRLYRLDGESPKIVTSKNVVFNESVMYKDTLKDSGAGDKSEEDQNESIGQEDGGDEDVGDHETDQTPDLTDYQLARDRERRTRTKPLRFRDESNMAAYAFAATEEEDTHEPLTYQEAVACEDNYKWKAAMKEEMDSLGNGIGGEYIYLLLYVDDMLIACKSKAEIGSTKSLLKKEFDMKELGEAKKILGIEIVRDRSRKILRVSQSGYVSKILNNFRIDDGKSVKMSLGGHFKLSLKDCPVKDCDVERMSKVPYANAVGSLMYLMVCTRPDIAYAVSVVSRYLANPGKNHWEAVKWILKYLRATANVGLVYGTNRGNHVDVTGFVDSDYAKDPDKGRFITGYAFLVQGCVVRWKATLQHVVALSTTEAEYMDLTEAVKEAIWLRGLLEELGVELNIVAVNCDNQGAIHLSRNHVFHERTKHINVRYHFIREVSEAKTVKVLKVGTEHNVADALTKVVVIAREAVGNLGGLVRQLSLDHEAKVLATLLKPRNWIPPADTRFFLDAYEVGELCYAAEQIFIFVSETTVLQLKAPIKVFGDLHGQFTDLMRLFDEYGFLYYKSINYPENIHLIRGNHEAADVNALFGFRLECIERMGENDGIWAWQRFNQLFNHLPLAALIEQKIICMHGGIGRSIHSVEQIERIERPINMDAGSVVLMDLLWSDPTENDSVESLRPNARGPGLVTFGPDRVTDFCKRNKLQLIIRAHECVMDGFERFAQGQLITLFSATNYCGTANNAGAILVIGRGLVVVPKLIHPLPPPLEPETSPEYVEERHWMQELNNQRPPTPTRGRPQPDHDRSSLAYI</sequence>